<dbReference type="EMBL" id="VSSQ01022850">
    <property type="protein sequence ID" value="MPM69404.1"/>
    <property type="molecule type" value="Genomic_DNA"/>
</dbReference>
<proteinExistence type="inferred from homology"/>
<dbReference type="PANTHER" id="PTHR43761">
    <property type="entry name" value="D-ISOMER SPECIFIC 2-HYDROXYACID DEHYDROGENASE FAMILY PROTEIN (AFU_ORTHOLOGUE AFUA_1G13630)"/>
    <property type="match status" value="1"/>
</dbReference>
<dbReference type="PROSITE" id="PS00671">
    <property type="entry name" value="D_2_HYDROXYACID_DH_3"/>
    <property type="match status" value="1"/>
</dbReference>
<dbReference type="InterPro" id="IPR006139">
    <property type="entry name" value="D-isomer_2_OHA_DH_cat_dom"/>
</dbReference>
<organism evidence="6">
    <name type="scientific">bioreactor metagenome</name>
    <dbReference type="NCBI Taxonomy" id="1076179"/>
    <lineage>
        <taxon>unclassified sequences</taxon>
        <taxon>metagenomes</taxon>
        <taxon>ecological metagenomes</taxon>
    </lineage>
</organism>
<dbReference type="EC" id="1.-.-.-" evidence="6"/>
<dbReference type="GO" id="GO:0051287">
    <property type="term" value="F:NAD binding"/>
    <property type="evidence" value="ECO:0007669"/>
    <property type="project" value="InterPro"/>
</dbReference>
<comment type="caution">
    <text evidence="6">The sequence shown here is derived from an EMBL/GenBank/DDBJ whole genome shotgun (WGS) entry which is preliminary data.</text>
</comment>
<dbReference type="PANTHER" id="PTHR43761:SF1">
    <property type="entry name" value="D-ISOMER SPECIFIC 2-HYDROXYACID DEHYDROGENASE CATALYTIC DOMAIN-CONTAINING PROTEIN-RELATED"/>
    <property type="match status" value="1"/>
</dbReference>
<protein>
    <submittedName>
        <fullName evidence="6">Putative 2-hydroxyacid dehydrogenase</fullName>
        <ecNumber evidence="6">1.-.-.-</ecNumber>
    </submittedName>
</protein>
<feature type="domain" description="D-isomer specific 2-hydroxyacid dehydrogenase NAD-binding" evidence="5">
    <location>
        <begin position="107"/>
        <end position="287"/>
    </location>
</feature>
<dbReference type="NCBIfam" id="NF006263">
    <property type="entry name" value="PRK08410.1"/>
    <property type="match status" value="1"/>
</dbReference>
<evidence type="ECO:0000256" key="2">
    <source>
        <dbReference type="ARBA" id="ARBA00023002"/>
    </source>
</evidence>
<keyword evidence="2 6" id="KW-0560">Oxidoreductase</keyword>
<dbReference type="Pfam" id="PF02826">
    <property type="entry name" value="2-Hacid_dh_C"/>
    <property type="match status" value="1"/>
</dbReference>
<dbReference type="SUPFAM" id="SSF51735">
    <property type="entry name" value="NAD(P)-binding Rossmann-fold domains"/>
    <property type="match status" value="1"/>
</dbReference>
<name>A0A645C624_9ZZZZ</name>
<gene>
    <name evidence="6" type="ORF">SDC9_116349</name>
</gene>
<accession>A0A645C624</accession>
<evidence type="ECO:0000256" key="3">
    <source>
        <dbReference type="ARBA" id="ARBA00023027"/>
    </source>
</evidence>
<dbReference type="InterPro" id="IPR006140">
    <property type="entry name" value="D-isomer_DH_NAD-bd"/>
</dbReference>
<dbReference type="Gene3D" id="3.40.50.720">
    <property type="entry name" value="NAD(P)-binding Rossmann-like Domain"/>
    <property type="match status" value="2"/>
</dbReference>
<dbReference type="InterPro" id="IPR036291">
    <property type="entry name" value="NAD(P)-bd_dom_sf"/>
</dbReference>
<evidence type="ECO:0000313" key="6">
    <source>
        <dbReference type="EMBL" id="MPM69404.1"/>
    </source>
</evidence>
<evidence type="ECO:0000259" key="4">
    <source>
        <dbReference type="Pfam" id="PF00389"/>
    </source>
</evidence>
<evidence type="ECO:0000259" key="5">
    <source>
        <dbReference type="Pfam" id="PF02826"/>
    </source>
</evidence>
<feature type="domain" description="D-isomer specific 2-hydroxyacid dehydrogenase catalytic" evidence="4">
    <location>
        <begin position="21"/>
        <end position="309"/>
    </location>
</feature>
<comment type="similarity">
    <text evidence="1">Belongs to the D-isomer specific 2-hydroxyacid dehydrogenase family.</text>
</comment>
<dbReference type="CDD" id="cd12162">
    <property type="entry name" value="2-Hacid_dh_4"/>
    <property type="match status" value="1"/>
</dbReference>
<sequence length="309" mass="33867">MKIVFLDAETLGKDVSFSQLEGLGNLVCYPHTSPEQIIERVADAQVIIVNKVVLGKSEIDAAPSLKLICVAATGTNNIDVKYADSKGVPVKNVSGYSTESVAQITFSHMLNLVNHSSFFDSLVKSGEYSKSRHFTNTDRSFFELKGKSLGIIGMGTIGQRVAQIAEVFGMKISYYPTSGVPHCKQYPAVTLDELLTKSDIITIHAPLNERTKNLITLDELKLMKTDGYIINMGRGGIINESDLAKALDFDLIAGAAMDVFEKEPVPADHPFLNLKNPEKIIFTPHIAWASREARKVLLQKIADNINDAI</sequence>
<dbReference type="InterPro" id="IPR050418">
    <property type="entry name" value="D-iso_2-hydroxyacid_DH_PdxB"/>
</dbReference>
<dbReference type="Pfam" id="PF00389">
    <property type="entry name" value="2-Hacid_dh"/>
    <property type="match status" value="1"/>
</dbReference>
<evidence type="ECO:0000256" key="1">
    <source>
        <dbReference type="ARBA" id="ARBA00005854"/>
    </source>
</evidence>
<dbReference type="AlphaFoldDB" id="A0A645C624"/>
<dbReference type="InterPro" id="IPR029753">
    <property type="entry name" value="D-isomer_DH_CS"/>
</dbReference>
<dbReference type="GO" id="GO:0016616">
    <property type="term" value="F:oxidoreductase activity, acting on the CH-OH group of donors, NAD or NADP as acceptor"/>
    <property type="evidence" value="ECO:0007669"/>
    <property type="project" value="InterPro"/>
</dbReference>
<dbReference type="SUPFAM" id="SSF52283">
    <property type="entry name" value="Formate/glycerate dehydrogenase catalytic domain-like"/>
    <property type="match status" value="1"/>
</dbReference>
<reference evidence="6" key="1">
    <citation type="submission" date="2019-08" db="EMBL/GenBank/DDBJ databases">
        <authorList>
            <person name="Kucharzyk K."/>
            <person name="Murdoch R.W."/>
            <person name="Higgins S."/>
            <person name="Loffler F."/>
        </authorList>
    </citation>
    <scope>NUCLEOTIDE SEQUENCE</scope>
</reference>
<keyword evidence="3" id="KW-0520">NAD</keyword>